<dbReference type="InterPro" id="IPR011990">
    <property type="entry name" value="TPR-like_helical_dom_sf"/>
</dbReference>
<feature type="signal peptide" evidence="7">
    <location>
        <begin position="1"/>
        <end position="20"/>
    </location>
</feature>
<dbReference type="OrthoDB" id="9810445at2"/>
<dbReference type="PANTHER" id="PTHR22726">
    <property type="entry name" value="METALLOENDOPEPTIDASE OMA1"/>
    <property type="match status" value="1"/>
</dbReference>
<evidence type="ECO:0000256" key="1">
    <source>
        <dbReference type="ARBA" id="ARBA00001947"/>
    </source>
</evidence>
<dbReference type="EMBL" id="AAEW02000016">
    <property type="protein sequence ID" value="EAT14920.1"/>
    <property type="molecule type" value="Genomic_DNA"/>
</dbReference>
<dbReference type="Gene3D" id="1.25.40.10">
    <property type="entry name" value="Tetratricopeptide repeat domain"/>
    <property type="match status" value="1"/>
</dbReference>
<keyword evidence="7" id="KW-0732">Signal</keyword>
<dbReference type="InterPro" id="IPR019734">
    <property type="entry name" value="TPR_rpt"/>
</dbReference>
<dbReference type="GO" id="GO:0051603">
    <property type="term" value="P:proteolysis involved in protein catabolic process"/>
    <property type="evidence" value="ECO:0007669"/>
    <property type="project" value="TreeGrafter"/>
</dbReference>
<dbReference type="SMART" id="SM00028">
    <property type="entry name" value="TPR"/>
    <property type="match status" value="3"/>
</dbReference>
<evidence type="ECO:0000313" key="9">
    <source>
        <dbReference type="EMBL" id="EAT14920.1"/>
    </source>
</evidence>
<dbReference type="PROSITE" id="PS51257">
    <property type="entry name" value="PROKAR_LIPOPROTEIN"/>
    <property type="match status" value="1"/>
</dbReference>
<comment type="caution">
    <text evidence="9">The sequence shown here is derived from an EMBL/GenBank/DDBJ whole genome shotgun (WGS) entry which is preliminary data.</text>
</comment>
<keyword evidence="4" id="KW-0378">Hydrolase</keyword>
<evidence type="ECO:0000313" key="10">
    <source>
        <dbReference type="Proteomes" id="UP000005695"/>
    </source>
</evidence>
<comment type="cofactor">
    <cofactor evidence="1">
        <name>Zn(2+)</name>
        <dbReference type="ChEBI" id="CHEBI:29105"/>
    </cofactor>
</comment>
<protein>
    <submittedName>
        <fullName evidence="9">Peptidase M48, Ste24p</fullName>
    </submittedName>
</protein>
<evidence type="ECO:0000256" key="6">
    <source>
        <dbReference type="ARBA" id="ARBA00023049"/>
    </source>
</evidence>
<reference evidence="9" key="1">
    <citation type="submission" date="2006-05" db="EMBL/GenBank/DDBJ databases">
        <title>Annotation of the draft genome assembly of Desulfuromonas acetoxidans DSM 684.</title>
        <authorList>
            <consortium name="US DOE Joint Genome Institute (JGI-ORNL)"/>
            <person name="Larimer F."/>
            <person name="Land M."/>
            <person name="Hauser L."/>
        </authorList>
    </citation>
    <scope>NUCLEOTIDE SEQUENCE [LARGE SCALE GENOMIC DNA]</scope>
    <source>
        <strain evidence="9">DSM 684</strain>
    </source>
</reference>
<dbReference type="Proteomes" id="UP000005695">
    <property type="component" value="Unassembled WGS sequence"/>
</dbReference>
<dbReference type="GO" id="GO:0016020">
    <property type="term" value="C:membrane"/>
    <property type="evidence" value="ECO:0007669"/>
    <property type="project" value="TreeGrafter"/>
</dbReference>
<evidence type="ECO:0000256" key="7">
    <source>
        <dbReference type="SAM" id="SignalP"/>
    </source>
</evidence>
<evidence type="ECO:0000256" key="5">
    <source>
        <dbReference type="ARBA" id="ARBA00022833"/>
    </source>
</evidence>
<sequence>MMRWLAFFLIAALFTLTGCTVNPVTGKNEFALIGESTEINTGVQNYQPSRQMQGGDYTTHPQVTRYVQQVGQKLAAVSDRQLPYEFNVINDSTPNAWALPGGKIAINRGLLVELDNEAELAAVLGHEIVHAAARHGAKGMERGMLLQGAVLAASIASENSEYSALATSGASIAAQLVNQKYGRDAERESDYYGMHYMARAGYDPSAAIKLQQTFVRLSEGRESNWLTGLFASHPPSQERVDANRQTAATLPQGGTLGIKSYQQAMAPLLADREAYQAYDEGRKALSDGDTPLALALAEKALRLQPAEALFHSLRGDIRFKQQRYDDAIINYDRAITRNDSYFHYYLQRGLAKKQLGQTNEARADLEKSNAFLPTAPAQAALGQFALQRGDRNLAKKLFASAAQSSSAVGQQARLDFVRLDLSEHPEKYLDIDLALDRSGYLAMALTNNSGLPVDTVVVQIQFLDNSSRLRRVQTSIPGTIERDASRTLSTGIGPVTTDKQRKALGVKILQADIAE</sequence>
<dbReference type="InterPro" id="IPR051156">
    <property type="entry name" value="Mito/Outer_Membr_Metalloprot"/>
</dbReference>
<evidence type="ECO:0000256" key="3">
    <source>
        <dbReference type="ARBA" id="ARBA00022723"/>
    </source>
</evidence>
<dbReference type="Pfam" id="PF01435">
    <property type="entry name" value="Peptidase_M48"/>
    <property type="match status" value="1"/>
</dbReference>
<evidence type="ECO:0000256" key="2">
    <source>
        <dbReference type="ARBA" id="ARBA00022670"/>
    </source>
</evidence>
<dbReference type="InterPro" id="IPR001915">
    <property type="entry name" value="Peptidase_M48"/>
</dbReference>
<evidence type="ECO:0000256" key="4">
    <source>
        <dbReference type="ARBA" id="ARBA00022801"/>
    </source>
</evidence>
<dbReference type="PANTHER" id="PTHR22726:SF1">
    <property type="entry name" value="METALLOENDOPEPTIDASE OMA1, MITOCHONDRIAL"/>
    <property type="match status" value="1"/>
</dbReference>
<gene>
    <name evidence="9" type="ORF">Dace_0929</name>
</gene>
<dbReference type="Pfam" id="PF13432">
    <property type="entry name" value="TPR_16"/>
    <property type="match status" value="1"/>
</dbReference>
<dbReference type="AlphaFoldDB" id="Q1JX72"/>
<dbReference type="RefSeq" id="WP_006002025.1">
    <property type="nucleotide sequence ID" value="NZ_AAEW02000016.1"/>
</dbReference>
<keyword evidence="3" id="KW-0479">Metal-binding</keyword>
<keyword evidence="10" id="KW-1185">Reference proteome</keyword>
<keyword evidence="2" id="KW-0645">Protease</keyword>
<dbReference type="SUPFAM" id="SSF48452">
    <property type="entry name" value="TPR-like"/>
    <property type="match status" value="1"/>
</dbReference>
<proteinExistence type="predicted"/>
<name>Q1JX72_DESA6</name>
<organism evidence="9 10">
    <name type="scientific">Desulfuromonas acetoxidans (strain DSM 684 / 11070)</name>
    <dbReference type="NCBI Taxonomy" id="281689"/>
    <lineage>
        <taxon>Bacteria</taxon>
        <taxon>Pseudomonadati</taxon>
        <taxon>Thermodesulfobacteriota</taxon>
        <taxon>Desulfuromonadia</taxon>
        <taxon>Desulfuromonadales</taxon>
        <taxon>Desulfuromonadaceae</taxon>
        <taxon>Desulfuromonas</taxon>
    </lineage>
</organism>
<dbReference type="GO" id="GO:0004222">
    <property type="term" value="F:metalloendopeptidase activity"/>
    <property type="evidence" value="ECO:0007669"/>
    <property type="project" value="InterPro"/>
</dbReference>
<dbReference type="Gene3D" id="3.30.2010.10">
    <property type="entry name" value="Metalloproteases ('zincins'), catalytic domain"/>
    <property type="match status" value="1"/>
</dbReference>
<dbReference type="Pfam" id="PF13181">
    <property type="entry name" value="TPR_8"/>
    <property type="match status" value="1"/>
</dbReference>
<keyword evidence="5" id="KW-0862">Zinc</keyword>
<accession>Q1JX72</accession>
<reference evidence="9" key="2">
    <citation type="submission" date="2006-05" db="EMBL/GenBank/DDBJ databases">
        <title>Sequencing of the draft genome and assembly of Desulfuromonas acetoxidans DSM 684.</title>
        <authorList>
            <consortium name="US DOE Joint Genome Institute (JGI-PGF)"/>
            <person name="Copeland A."/>
            <person name="Lucas S."/>
            <person name="Lapidus A."/>
            <person name="Barry K."/>
            <person name="Detter J.C."/>
            <person name="Glavina del Rio T."/>
            <person name="Hammon N."/>
            <person name="Israni S."/>
            <person name="Dalin E."/>
            <person name="Tice H."/>
            <person name="Bruce D."/>
            <person name="Pitluck S."/>
            <person name="Richardson P."/>
        </authorList>
    </citation>
    <scope>NUCLEOTIDE SEQUENCE [LARGE SCALE GENOMIC DNA]</scope>
    <source>
        <strain evidence="9">DSM 684</strain>
    </source>
</reference>
<feature type="chain" id="PRO_5004192587" evidence="7">
    <location>
        <begin position="21"/>
        <end position="515"/>
    </location>
</feature>
<keyword evidence="6" id="KW-0482">Metalloprotease</keyword>
<evidence type="ECO:0000259" key="8">
    <source>
        <dbReference type="Pfam" id="PF01435"/>
    </source>
</evidence>
<feature type="domain" description="Peptidase M48" evidence="8">
    <location>
        <begin position="61"/>
        <end position="244"/>
    </location>
</feature>
<dbReference type="GO" id="GO:0046872">
    <property type="term" value="F:metal ion binding"/>
    <property type="evidence" value="ECO:0007669"/>
    <property type="project" value="UniProtKB-KW"/>
</dbReference>